<dbReference type="PROSITE" id="PS00741">
    <property type="entry name" value="DH_1"/>
    <property type="match status" value="1"/>
</dbReference>
<dbReference type="InterPro" id="IPR001331">
    <property type="entry name" value="GDS_CDC24_CS"/>
</dbReference>
<dbReference type="Ensembl" id="ENSEBUT00000018109.1">
    <property type="protein sequence ID" value="ENSEBUP00000017533.1"/>
    <property type="gene ID" value="ENSEBUG00000010955.1"/>
</dbReference>
<dbReference type="PROSITE" id="PS50010">
    <property type="entry name" value="DH_2"/>
    <property type="match status" value="1"/>
</dbReference>
<dbReference type="PROSITE" id="PS50003">
    <property type="entry name" value="PH_DOMAIN"/>
    <property type="match status" value="1"/>
</dbReference>
<dbReference type="InterPro" id="IPR035899">
    <property type="entry name" value="DBL_dom_sf"/>
</dbReference>
<dbReference type="SMART" id="SM00325">
    <property type="entry name" value="RhoGEF"/>
    <property type="match status" value="1"/>
</dbReference>
<feature type="compositionally biased region" description="Polar residues" evidence="4">
    <location>
        <begin position="1026"/>
        <end position="1040"/>
    </location>
</feature>
<evidence type="ECO:0000313" key="8">
    <source>
        <dbReference type="Proteomes" id="UP000694388"/>
    </source>
</evidence>
<dbReference type="InterPro" id="IPR055251">
    <property type="entry name" value="SOS1_NGEF_PH"/>
</dbReference>
<dbReference type="SMART" id="SM00233">
    <property type="entry name" value="PH"/>
    <property type="match status" value="1"/>
</dbReference>
<dbReference type="Pfam" id="PF22697">
    <property type="entry name" value="SOS1_NGEF_PH"/>
    <property type="match status" value="1"/>
</dbReference>
<keyword evidence="2" id="KW-0344">Guanine-nucleotide releasing factor</keyword>
<feature type="domain" description="PH" evidence="5">
    <location>
        <begin position="786"/>
        <end position="903"/>
    </location>
</feature>
<dbReference type="SMART" id="SM00150">
    <property type="entry name" value="SPEC"/>
    <property type="match status" value="1"/>
</dbReference>
<dbReference type="Pfam" id="PF00621">
    <property type="entry name" value="RhoGEF"/>
    <property type="match status" value="1"/>
</dbReference>
<feature type="compositionally biased region" description="Polar residues" evidence="4">
    <location>
        <begin position="966"/>
        <end position="978"/>
    </location>
</feature>
<feature type="region of interest" description="Disordered" evidence="4">
    <location>
        <begin position="1168"/>
        <end position="1195"/>
    </location>
</feature>
<evidence type="ECO:0000256" key="1">
    <source>
        <dbReference type="ARBA" id="ARBA00022553"/>
    </source>
</evidence>
<dbReference type="InterPro" id="IPR000219">
    <property type="entry name" value="DH_dom"/>
</dbReference>
<dbReference type="InterPro" id="IPR051336">
    <property type="entry name" value="RhoGEF_Guanine_NuclExch_SF"/>
</dbReference>
<dbReference type="SUPFAM" id="SSF48065">
    <property type="entry name" value="DBL homology domain (DH-domain)"/>
    <property type="match status" value="1"/>
</dbReference>
<dbReference type="Pfam" id="PF13716">
    <property type="entry name" value="CRAL_TRIO_2"/>
    <property type="match status" value="1"/>
</dbReference>
<accession>A0A8C4QM16</accession>
<dbReference type="Pfam" id="PF23289">
    <property type="entry name" value="Spectrin_5"/>
    <property type="match status" value="1"/>
</dbReference>
<dbReference type="GeneTree" id="ENSGT00940000161734"/>
<dbReference type="PANTHER" id="PTHR22826:SF211">
    <property type="entry name" value="LD43457P"/>
    <property type="match status" value="1"/>
</dbReference>
<dbReference type="InterPro" id="IPR011993">
    <property type="entry name" value="PH-like_dom_sf"/>
</dbReference>
<dbReference type="Proteomes" id="UP000694388">
    <property type="component" value="Unplaced"/>
</dbReference>
<feature type="domain" description="DH" evidence="6">
    <location>
        <begin position="588"/>
        <end position="768"/>
    </location>
</feature>
<feature type="region of interest" description="Disordered" evidence="4">
    <location>
        <begin position="1104"/>
        <end position="1153"/>
    </location>
</feature>
<sequence length="1195" mass="132768">MAAEALARGLSSVTDGVEELLQPSLRPLLAFQIHNLLARRVAFLSGGKSRSGSLIITFPHSTAASAESSEDFHTVLTYLSSVPSPAQAEWGFTLLIDSRGGRWGDVRTVLSRLSTCCAADVRGVLLLPPATFSLRPLATLACRLLGTERNMRAPLVMLGSLSDLSEHVDSAQLTPELGGSLSYSHERWLNQRTEVEAFAVTVKGTAQLLAAFGADLAETGTPANVLGAEGLLETHAEKRNKLKEEMSEAVGRGHMLLASITQEHGTEDESGDAADNVSTVERLLVQLHEAEAAFDEFWEHHEMKLEQNLRLCHFQQDYREVMSSLNSLEERLASMPEHGESLAHAERALRELSALQNKSQDWLDHATALGLRGDHLVSEPHYAADWLEAACAEVCSQASGLSVALQTRQASLISALELEQRLDKAMALCETGVYLLASQPVEKCQSSEGAQAALDELHTFMDSWPEQGTGTNEPFLAACQVVPSYDLAVRVAHAEQKVHEVRDMFERREQGLRKLAVKQPRPVQPVAPRPESPRSNLVDDAHDERAKGDTERETNENLPKVDILPEDGLCGDGKMGMSGDGQDSIIKRRRHIMKELTETERVYVEELNSIIEGYVMAFENPSLAQLIPVDLQQKKDQLFGNLPEIYTFHSRVFLKELEAYVDDPELLGRCFLQRKEDFQMYEKYCHNKLCSEAVWRRFGDNQFFQECQRRIDHKLALDSYLLKPVQRITKYQLLLKEMLKCSKNSPGTAALEEALNGMLAILKAVNDSMHQLSITGFDGDLARLGHVLMQGPFAVWTEVRKGHNIVKELTRFKPMQRHLFLFPSVLLFCKRREEAGESARPGDAPYSFKHALRMNLVGITETVKGDAKKFEINYNGREEVYTIQAPSMEVKTTWLTEIRKVLTSQLEACKEASQLQQHISDQAFHVPMSLDMRNSPMRPARKTSWNQVKSRSETMSPKMPPRRASFSKNTHSNSNSPSPGIDNSKKRFTFPNMSNARDLPAVQSGSSRRFSATPALGGSSKHQNKDTVTTNNRQKASSIRTKTDTKSPSKMKRHEIKSDPNPLGNDVSEQLISSLEQLATRCSSTSSLGTPCNTIISTDWVPKAAPTVDNNEDYGEWSSAEDGMNSSDVEDDLSTQPSIGGSDADNLQQKMMSPRHVTVTEKLSNDSHWMLSMNESQVESKPFPSLSSSESASST</sequence>
<name>A0A8C4QM16_EPTBU</name>
<dbReference type="FunFam" id="2.30.29.30:FF:000078">
    <property type="entry name" value="Guanine nucleotide exchange factor DBS"/>
    <property type="match status" value="1"/>
</dbReference>
<organism evidence="7 8">
    <name type="scientific">Eptatretus burgeri</name>
    <name type="common">Inshore hagfish</name>
    <dbReference type="NCBI Taxonomy" id="7764"/>
    <lineage>
        <taxon>Eukaryota</taxon>
        <taxon>Metazoa</taxon>
        <taxon>Chordata</taxon>
        <taxon>Craniata</taxon>
        <taxon>Vertebrata</taxon>
        <taxon>Cyclostomata</taxon>
        <taxon>Myxini</taxon>
        <taxon>Myxiniformes</taxon>
        <taxon>Myxinidae</taxon>
        <taxon>Eptatretinae</taxon>
        <taxon>Eptatretus</taxon>
    </lineage>
</organism>
<dbReference type="AlphaFoldDB" id="A0A8C4QM16"/>
<dbReference type="InterPro" id="IPR001849">
    <property type="entry name" value="PH_domain"/>
</dbReference>
<dbReference type="Gene3D" id="1.20.900.10">
    <property type="entry name" value="Dbl homology (DH) domain"/>
    <property type="match status" value="1"/>
</dbReference>
<dbReference type="GO" id="GO:0005737">
    <property type="term" value="C:cytoplasm"/>
    <property type="evidence" value="ECO:0007669"/>
    <property type="project" value="TreeGrafter"/>
</dbReference>
<evidence type="ECO:0000259" key="6">
    <source>
        <dbReference type="PROSITE" id="PS50010"/>
    </source>
</evidence>
<dbReference type="InterPro" id="IPR018159">
    <property type="entry name" value="Spectrin/alpha-actinin"/>
</dbReference>
<evidence type="ECO:0000313" key="7">
    <source>
        <dbReference type="Ensembl" id="ENSEBUP00000017533.1"/>
    </source>
</evidence>
<dbReference type="Gene3D" id="1.20.58.60">
    <property type="match status" value="1"/>
</dbReference>
<dbReference type="InterPro" id="IPR056466">
    <property type="entry name" value="Spectrin_DBS"/>
</dbReference>
<dbReference type="Ensembl" id="ENSEBUT00000018170.1">
    <property type="protein sequence ID" value="ENSEBUP00000017594.1"/>
    <property type="gene ID" value="ENSEBUG00000010955.1"/>
</dbReference>
<feature type="compositionally biased region" description="Low complexity" evidence="4">
    <location>
        <begin position="1185"/>
        <end position="1195"/>
    </location>
</feature>
<evidence type="ECO:0000256" key="4">
    <source>
        <dbReference type="SAM" id="MobiDB-lite"/>
    </source>
</evidence>
<protein>
    <recommendedName>
        <fullName evidence="9">Guanine nucleotide exchange factor DBS-like</fullName>
    </recommendedName>
</protein>
<feature type="region of interest" description="Disordered" evidence="4">
    <location>
        <begin position="931"/>
        <end position="1065"/>
    </location>
</feature>
<evidence type="ECO:0008006" key="9">
    <source>
        <dbReference type="Google" id="ProtNLM"/>
    </source>
</evidence>
<dbReference type="Gene3D" id="2.30.29.30">
    <property type="entry name" value="Pleckstrin-homology domain (PH domain)/Phosphotyrosine-binding domain (PTB)"/>
    <property type="match status" value="1"/>
</dbReference>
<feature type="compositionally biased region" description="Polar residues" evidence="4">
    <location>
        <begin position="943"/>
        <end position="955"/>
    </location>
</feature>
<dbReference type="CDD" id="cd00176">
    <property type="entry name" value="SPEC"/>
    <property type="match status" value="1"/>
</dbReference>
<keyword evidence="1" id="KW-0597">Phosphoprotein</keyword>
<dbReference type="GO" id="GO:0005085">
    <property type="term" value="F:guanyl-nucleotide exchange factor activity"/>
    <property type="evidence" value="ECO:0007669"/>
    <property type="project" value="UniProtKB-KW"/>
</dbReference>
<feature type="compositionally biased region" description="Basic and acidic residues" evidence="4">
    <location>
        <begin position="537"/>
        <end position="555"/>
    </location>
</feature>
<dbReference type="PANTHER" id="PTHR22826">
    <property type="entry name" value="RHO GUANINE EXCHANGE FACTOR-RELATED"/>
    <property type="match status" value="1"/>
</dbReference>
<feature type="region of interest" description="Disordered" evidence="4">
    <location>
        <begin position="513"/>
        <end position="556"/>
    </location>
</feature>
<reference evidence="7" key="1">
    <citation type="submission" date="2025-05" db="UniProtKB">
        <authorList>
            <consortium name="Ensembl"/>
        </authorList>
    </citation>
    <scope>IDENTIFICATION</scope>
</reference>
<dbReference type="InterPro" id="IPR001251">
    <property type="entry name" value="CRAL-TRIO_dom"/>
</dbReference>
<proteinExistence type="inferred from homology"/>
<dbReference type="GO" id="GO:0035556">
    <property type="term" value="P:intracellular signal transduction"/>
    <property type="evidence" value="ECO:0007669"/>
    <property type="project" value="InterPro"/>
</dbReference>
<evidence type="ECO:0000256" key="3">
    <source>
        <dbReference type="ARBA" id="ARBA00049987"/>
    </source>
</evidence>
<keyword evidence="8" id="KW-1185">Reference proteome</keyword>
<dbReference type="CDD" id="cd00160">
    <property type="entry name" value="RhoGEF"/>
    <property type="match status" value="1"/>
</dbReference>
<evidence type="ECO:0000259" key="5">
    <source>
        <dbReference type="PROSITE" id="PS50003"/>
    </source>
</evidence>
<dbReference type="SUPFAM" id="SSF50729">
    <property type="entry name" value="PH domain-like"/>
    <property type="match status" value="1"/>
</dbReference>
<comment type="similarity">
    <text evidence="3">Belongs to the MCF2 family.</text>
</comment>
<feature type="compositionally biased region" description="Polar residues" evidence="4">
    <location>
        <begin position="1134"/>
        <end position="1151"/>
    </location>
</feature>
<evidence type="ECO:0000256" key="2">
    <source>
        <dbReference type="ARBA" id="ARBA00022658"/>
    </source>
</evidence>
<dbReference type="SUPFAM" id="SSF46966">
    <property type="entry name" value="Spectrin repeat"/>
    <property type="match status" value="1"/>
</dbReference>